<dbReference type="InterPro" id="IPR050266">
    <property type="entry name" value="AB_hydrolase_sf"/>
</dbReference>
<dbReference type="InterPro" id="IPR029058">
    <property type="entry name" value="AB_hydrolase_fold"/>
</dbReference>
<dbReference type="PANTHER" id="PTHR43798:SF33">
    <property type="entry name" value="HYDROLASE, PUTATIVE (AFU_ORTHOLOGUE AFUA_2G14860)-RELATED"/>
    <property type="match status" value="1"/>
</dbReference>
<reference evidence="2 3" key="1">
    <citation type="submission" date="2022-08" db="EMBL/GenBank/DDBJ databases">
        <title>Aerococcaceae sp. nov isolated from spoiled eye mask.</title>
        <authorList>
            <person name="Zhou G."/>
            <person name="Xie X.-B."/>
            <person name="Shi Q.-S."/>
            <person name="Wang Y.-S."/>
            <person name="Wen X."/>
            <person name="Peng H."/>
            <person name="Yang X.-J."/>
            <person name="Tao H.-B."/>
            <person name="Huang X.-M."/>
        </authorList>
    </citation>
    <scope>NUCLEOTIDE SEQUENCE [LARGE SCALE GENOMIC DNA]</scope>
    <source>
        <strain evidence="3">DM20194951</strain>
    </source>
</reference>
<keyword evidence="3" id="KW-1185">Reference proteome</keyword>
<dbReference type="Pfam" id="PF00561">
    <property type="entry name" value="Abhydrolase_1"/>
    <property type="match status" value="1"/>
</dbReference>
<dbReference type="EMBL" id="CP102453">
    <property type="protein sequence ID" value="UUX35078.1"/>
    <property type="molecule type" value="Genomic_DNA"/>
</dbReference>
<accession>A0ABY5P8J1</accession>
<feature type="domain" description="AB hydrolase-1" evidence="1">
    <location>
        <begin position="198"/>
        <end position="287"/>
    </location>
</feature>
<sequence length="427" mass="48416">MKLIDNLEKVQDFLNGNGSEEFLGYYAAEHYTGPIMIIEDDEVATLHLTNGHIDEITVGKPDADENTYIGVGGEGRIWDHLKDNYQRSIQYINTDFADDEGWKVYGPKLLNRQFNTTLAHIARIYSYIRDNEEIYSDRPIREANQPVLDNHDYVRGFYITVNGVKIYVETNDGPTDKGVIIALHTAGRENRQYHDLMNIFKDKYRIYAPDQPGHGKSMPLQGNTVVNDYNEYGNWIWDITKALGVDRPIYVGCSMSGGIVYHMAIEHPDEVRAVVCMQGNDDTSVEDTSGMIPLLTHPANNVGVTQREFSDSMVGRKTSQDRFDFIRWGVATETSVLKRGDFDICFFFDIKDRVHEVKCPVRIIEGTDDTIYTVEMAKGTMERLTGTDDKELHVIDGYGHFIAVESPEKVAPIIEDLIESLDDGYVG</sequence>
<evidence type="ECO:0000313" key="2">
    <source>
        <dbReference type="EMBL" id="UUX35078.1"/>
    </source>
</evidence>
<dbReference type="InterPro" id="IPR000639">
    <property type="entry name" value="Epox_hydrolase-like"/>
</dbReference>
<protein>
    <submittedName>
        <fullName evidence="2">Alpha/beta hydrolase</fullName>
    </submittedName>
</protein>
<proteinExistence type="predicted"/>
<dbReference type="PANTHER" id="PTHR43798">
    <property type="entry name" value="MONOACYLGLYCEROL LIPASE"/>
    <property type="match status" value="1"/>
</dbReference>
<dbReference type="PRINTS" id="PR00412">
    <property type="entry name" value="EPOXHYDRLASE"/>
</dbReference>
<evidence type="ECO:0000259" key="1">
    <source>
        <dbReference type="Pfam" id="PF00561"/>
    </source>
</evidence>
<dbReference type="RefSeq" id="WP_313794571.1">
    <property type="nucleotide sequence ID" value="NZ_CP102453.1"/>
</dbReference>
<dbReference type="PRINTS" id="PR00111">
    <property type="entry name" value="ABHYDROLASE"/>
</dbReference>
<dbReference type="GO" id="GO:0016787">
    <property type="term" value="F:hydrolase activity"/>
    <property type="evidence" value="ECO:0007669"/>
    <property type="project" value="UniProtKB-KW"/>
</dbReference>
<gene>
    <name evidence="2" type="ORF">NRE15_05395</name>
</gene>
<dbReference type="Gene3D" id="3.40.50.1820">
    <property type="entry name" value="alpha/beta hydrolase"/>
    <property type="match status" value="1"/>
</dbReference>
<dbReference type="InterPro" id="IPR000073">
    <property type="entry name" value="AB_hydrolase_1"/>
</dbReference>
<keyword evidence="2" id="KW-0378">Hydrolase</keyword>
<organism evidence="2 3">
    <name type="scientific">Fundicoccus culcitae</name>
    <dbReference type="NCBI Taxonomy" id="2969821"/>
    <lineage>
        <taxon>Bacteria</taxon>
        <taxon>Bacillati</taxon>
        <taxon>Bacillota</taxon>
        <taxon>Bacilli</taxon>
        <taxon>Lactobacillales</taxon>
        <taxon>Aerococcaceae</taxon>
        <taxon>Fundicoccus</taxon>
    </lineage>
</organism>
<name>A0ABY5P8J1_9LACT</name>
<dbReference type="Proteomes" id="UP001315967">
    <property type="component" value="Chromosome"/>
</dbReference>
<dbReference type="SUPFAM" id="SSF53474">
    <property type="entry name" value="alpha/beta-Hydrolases"/>
    <property type="match status" value="1"/>
</dbReference>
<evidence type="ECO:0000313" key="3">
    <source>
        <dbReference type="Proteomes" id="UP001315967"/>
    </source>
</evidence>